<evidence type="ECO:0000313" key="3">
    <source>
        <dbReference type="EMBL" id="MBM3317084.1"/>
    </source>
</evidence>
<evidence type="ECO:0000256" key="1">
    <source>
        <dbReference type="SAM" id="MobiDB-lite"/>
    </source>
</evidence>
<dbReference type="Gene3D" id="3.60.10.10">
    <property type="entry name" value="Endonuclease/exonuclease/phosphatase"/>
    <property type="match status" value="1"/>
</dbReference>
<dbReference type="SUPFAM" id="SSF56219">
    <property type="entry name" value="DNase I-like"/>
    <property type="match status" value="1"/>
</dbReference>
<dbReference type="Proteomes" id="UP000748308">
    <property type="component" value="Unassembled WGS sequence"/>
</dbReference>
<reference evidence="3" key="1">
    <citation type="submission" date="2019-03" db="EMBL/GenBank/DDBJ databases">
        <title>Lake Tanganyika Metagenome-Assembled Genomes (MAGs).</title>
        <authorList>
            <person name="Tran P."/>
        </authorList>
    </citation>
    <scope>NUCLEOTIDE SEQUENCE</scope>
    <source>
        <strain evidence="3">M_DeepCast_400m_m2_100</strain>
    </source>
</reference>
<protein>
    <recommendedName>
        <fullName evidence="2">Endonuclease/exonuclease/phosphatase domain-containing protein</fullName>
    </recommendedName>
</protein>
<evidence type="ECO:0000313" key="4">
    <source>
        <dbReference type="Proteomes" id="UP000748308"/>
    </source>
</evidence>
<dbReference type="AlphaFoldDB" id="A0A938BLJ1"/>
<dbReference type="InterPro" id="IPR036691">
    <property type="entry name" value="Endo/exonu/phosph_ase_sf"/>
</dbReference>
<accession>A0A938BLJ1</accession>
<comment type="caution">
    <text evidence="3">The sequence shown here is derived from an EMBL/GenBank/DDBJ whole genome shotgun (WGS) entry which is preliminary data.</text>
</comment>
<feature type="compositionally biased region" description="Gly residues" evidence="1">
    <location>
        <begin position="386"/>
        <end position="398"/>
    </location>
</feature>
<feature type="region of interest" description="Disordered" evidence="1">
    <location>
        <begin position="384"/>
        <end position="406"/>
    </location>
</feature>
<evidence type="ECO:0000259" key="2">
    <source>
        <dbReference type="Pfam" id="PF03372"/>
    </source>
</evidence>
<gene>
    <name evidence="3" type="ORF">FJY75_04445</name>
</gene>
<dbReference type="EMBL" id="VGIY01000073">
    <property type="protein sequence ID" value="MBM3317084.1"/>
    <property type="molecule type" value="Genomic_DNA"/>
</dbReference>
<feature type="domain" description="Endonuclease/exonuclease/phosphatase" evidence="2">
    <location>
        <begin position="84"/>
        <end position="306"/>
    </location>
</feature>
<dbReference type="GO" id="GO:0003824">
    <property type="term" value="F:catalytic activity"/>
    <property type="evidence" value="ECO:0007669"/>
    <property type="project" value="InterPro"/>
</dbReference>
<organism evidence="3 4">
    <name type="scientific">Eiseniibacteriota bacterium</name>
    <dbReference type="NCBI Taxonomy" id="2212470"/>
    <lineage>
        <taxon>Bacteria</taxon>
        <taxon>Candidatus Eiseniibacteriota</taxon>
    </lineage>
</organism>
<sequence>MRAVLRGEALRERLEAPTSRAWLRSVAAGMGGQPTMAALRDSACWREHGAAVEELLGAVQAGGPSGAAPARAGASASARLRVVHWNILKGVAFDAIAEWLRDDPDLRGADAILLNEVDVGMARSGNRHVAAELAERLGLHWAFAPSYLELTRGTGPDLAAAGENALGLHGVALLSRGAPLALHACPLPESFDAFAFREKRYGRRTALLARLTPRLWVASAHLEVRGAPAGRARQMEALLEQVERRTAGQPPEAGSAGVLIGGDLNTHTFARGGLPAAAGGLARILATPRRRLGRQLLEPWRRGREPLFDLLRRCGYAWRGFNDGRATAVERLGRVEETTLLPRALRQGILGERGLGGRALDLRLDWFAGRGVEPAGPGAARTVGAIGPGGAGAPGRPGSGAAPSDHLPIVVEVEARGLWSEDSGSSGRESG</sequence>
<name>A0A938BLJ1_UNCEI</name>
<proteinExistence type="predicted"/>
<dbReference type="InterPro" id="IPR005135">
    <property type="entry name" value="Endo/exonuclease/phosphatase"/>
</dbReference>
<dbReference type="Pfam" id="PF03372">
    <property type="entry name" value="Exo_endo_phos"/>
    <property type="match status" value="1"/>
</dbReference>